<dbReference type="Pfam" id="PF00491">
    <property type="entry name" value="Arginase"/>
    <property type="match status" value="1"/>
</dbReference>
<dbReference type="OrthoDB" id="3398487at2"/>
<dbReference type="PROSITE" id="PS51409">
    <property type="entry name" value="ARGINASE_2"/>
    <property type="match status" value="1"/>
</dbReference>
<dbReference type="CDD" id="cd09989">
    <property type="entry name" value="Arginase"/>
    <property type="match status" value="1"/>
</dbReference>
<keyword evidence="8" id="KW-0032">Aminotransferase</keyword>
<dbReference type="Gene3D" id="3.40.640.10">
    <property type="entry name" value="Type I PLP-dependent aspartate aminotransferase-like (Major domain)"/>
    <property type="match status" value="1"/>
</dbReference>
<dbReference type="GO" id="GO:0030170">
    <property type="term" value="F:pyridoxal phosphate binding"/>
    <property type="evidence" value="ECO:0007669"/>
    <property type="project" value="InterPro"/>
</dbReference>
<dbReference type="Gene3D" id="3.90.1150.10">
    <property type="entry name" value="Aspartate Aminotransferase, domain 1"/>
    <property type="match status" value="1"/>
</dbReference>
<dbReference type="InterPro" id="IPR049704">
    <property type="entry name" value="Aminotrans_3_PPA_site"/>
</dbReference>
<dbReference type="InterPro" id="IPR015424">
    <property type="entry name" value="PyrdxlP-dep_Trfase"/>
</dbReference>
<evidence type="ECO:0000256" key="3">
    <source>
        <dbReference type="ARBA" id="ARBA00004998"/>
    </source>
</evidence>
<evidence type="ECO:0000256" key="2">
    <source>
        <dbReference type="ARBA" id="ARBA00001936"/>
    </source>
</evidence>
<dbReference type="PROSITE" id="PS01053">
    <property type="entry name" value="ARGINASE_1"/>
    <property type="match status" value="1"/>
</dbReference>
<comment type="pathway">
    <text evidence="3">Amino-acid biosynthesis; L-proline biosynthesis; L-glutamate 5-semialdehyde from L-ornithine: step 1/1.</text>
</comment>
<dbReference type="InterPro" id="IPR015421">
    <property type="entry name" value="PyrdxlP-dep_Trfase_major"/>
</dbReference>
<keyword evidence="7" id="KW-0056">Arginine metabolism</keyword>
<dbReference type="InterPro" id="IPR005814">
    <property type="entry name" value="Aminotrans_3"/>
</dbReference>
<protein>
    <recommendedName>
        <fullName evidence="14">Ornithine--oxo-acid aminotransferase</fullName>
        <ecNumber evidence="6">2.6.1.13</ecNumber>
        <ecNumber evidence="5">3.5.3.1</ecNumber>
    </recommendedName>
</protein>
<dbReference type="Proteomes" id="UP000186819">
    <property type="component" value="Unassembled WGS sequence"/>
</dbReference>
<dbReference type="UniPathway" id="UPA00158">
    <property type="reaction ID" value="UER00270"/>
</dbReference>
<dbReference type="RefSeq" id="WP_076603963.1">
    <property type="nucleotide sequence ID" value="NZ_FTMD01000017.1"/>
</dbReference>
<dbReference type="PANTHER" id="PTHR11986:SF18">
    <property type="entry name" value="ORNITHINE AMINOTRANSFERASE, MITOCHONDRIAL"/>
    <property type="match status" value="1"/>
</dbReference>
<dbReference type="AlphaFoldDB" id="A0A1N7BFH4"/>
<evidence type="ECO:0000313" key="16">
    <source>
        <dbReference type="EMBL" id="SIR49953.1"/>
    </source>
</evidence>
<dbReference type="PRINTS" id="PR00116">
    <property type="entry name" value="ARGINASE"/>
</dbReference>
<dbReference type="EC" id="2.6.1.13" evidence="6"/>
<evidence type="ECO:0000313" key="17">
    <source>
        <dbReference type="Proteomes" id="UP000186819"/>
    </source>
</evidence>
<dbReference type="STRING" id="34027.SAMN05421829_11783"/>
<dbReference type="GO" id="GO:0042802">
    <property type="term" value="F:identical protein binding"/>
    <property type="evidence" value="ECO:0007669"/>
    <property type="project" value="TreeGrafter"/>
</dbReference>
<evidence type="ECO:0000256" key="8">
    <source>
        <dbReference type="ARBA" id="ARBA00022576"/>
    </source>
</evidence>
<dbReference type="CDD" id="cd00610">
    <property type="entry name" value="OAT_like"/>
    <property type="match status" value="1"/>
</dbReference>
<dbReference type="SUPFAM" id="SSF52768">
    <property type="entry name" value="Arginase/deacetylase"/>
    <property type="match status" value="1"/>
</dbReference>
<evidence type="ECO:0000256" key="12">
    <source>
        <dbReference type="ARBA" id="ARBA00022898"/>
    </source>
</evidence>
<evidence type="ECO:0000256" key="9">
    <source>
        <dbReference type="ARBA" id="ARBA00022679"/>
    </source>
</evidence>
<evidence type="ECO:0000256" key="15">
    <source>
        <dbReference type="PROSITE-ProRule" id="PRU00742"/>
    </source>
</evidence>
<dbReference type="InterPro" id="IPR020855">
    <property type="entry name" value="Ureohydrolase_Mn_BS"/>
</dbReference>
<organism evidence="16 17">
    <name type="scientific">Aromatoleum tolulyticum</name>
    <dbReference type="NCBI Taxonomy" id="34027"/>
    <lineage>
        <taxon>Bacteria</taxon>
        <taxon>Pseudomonadati</taxon>
        <taxon>Pseudomonadota</taxon>
        <taxon>Betaproteobacteria</taxon>
        <taxon>Rhodocyclales</taxon>
        <taxon>Rhodocyclaceae</taxon>
        <taxon>Aromatoleum</taxon>
    </lineage>
</organism>
<comment type="pathway">
    <text evidence="4">Nitrogen metabolism; urea cycle; L-ornithine and urea from L-arginine: step 1/1.</text>
</comment>
<keyword evidence="13" id="KW-0464">Manganese</keyword>
<evidence type="ECO:0000256" key="4">
    <source>
        <dbReference type="ARBA" id="ARBA00005098"/>
    </source>
</evidence>
<dbReference type="GO" id="GO:0004587">
    <property type="term" value="F:ornithine aminotransferase activity"/>
    <property type="evidence" value="ECO:0007669"/>
    <property type="project" value="UniProtKB-EC"/>
</dbReference>
<dbReference type="PROSITE" id="PS00600">
    <property type="entry name" value="AA_TRANSFER_CLASS_3"/>
    <property type="match status" value="1"/>
</dbReference>
<name>A0A1N7BFH4_9RHOO</name>
<keyword evidence="9" id="KW-0808">Transferase</keyword>
<dbReference type="InterPro" id="IPR015422">
    <property type="entry name" value="PyrdxlP-dep_Trfase_small"/>
</dbReference>
<dbReference type="NCBIfam" id="TIGR01885">
    <property type="entry name" value="Orn_aminotrans"/>
    <property type="match status" value="1"/>
</dbReference>
<dbReference type="Pfam" id="PF00202">
    <property type="entry name" value="Aminotran_3"/>
    <property type="match status" value="1"/>
</dbReference>
<evidence type="ECO:0000256" key="14">
    <source>
        <dbReference type="ARBA" id="ARBA00030587"/>
    </source>
</evidence>
<dbReference type="EC" id="3.5.3.1" evidence="5"/>
<evidence type="ECO:0000256" key="6">
    <source>
        <dbReference type="ARBA" id="ARBA00012924"/>
    </source>
</evidence>
<evidence type="ECO:0000256" key="11">
    <source>
        <dbReference type="ARBA" id="ARBA00022801"/>
    </source>
</evidence>
<dbReference type="SUPFAM" id="SSF53383">
    <property type="entry name" value="PLP-dependent transferases"/>
    <property type="match status" value="1"/>
</dbReference>
<accession>A0A1N7BFH4</accession>
<gene>
    <name evidence="16" type="ORF">SAMN05421829_11783</name>
</gene>
<dbReference type="GO" id="GO:0000050">
    <property type="term" value="P:urea cycle"/>
    <property type="evidence" value="ECO:0007669"/>
    <property type="project" value="UniProtKB-UniPathway"/>
</dbReference>
<dbReference type="GO" id="GO:0055129">
    <property type="term" value="P:L-proline biosynthetic process"/>
    <property type="evidence" value="ECO:0007669"/>
    <property type="project" value="UniProtKB-UniPathway"/>
</dbReference>
<comment type="cofactor">
    <cofactor evidence="2">
        <name>Mn(2+)</name>
        <dbReference type="ChEBI" id="CHEBI:29035"/>
    </cofactor>
</comment>
<dbReference type="PANTHER" id="PTHR11986">
    <property type="entry name" value="AMINOTRANSFERASE CLASS III"/>
    <property type="match status" value="1"/>
</dbReference>
<dbReference type="GO" id="GO:0046872">
    <property type="term" value="F:metal ion binding"/>
    <property type="evidence" value="ECO:0007669"/>
    <property type="project" value="UniProtKB-KW"/>
</dbReference>
<dbReference type="EMBL" id="FTMD01000017">
    <property type="protein sequence ID" value="SIR49953.1"/>
    <property type="molecule type" value="Genomic_DNA"/>
</dbReference>
<evidence type="ECO:0000256" key="10">
    <source>
        <dbReference type="ARBA" id="ARBA00022723"/>
    </source>
</evidence>
<keyword evidence="11" id="KW-0378">Hydrolase</keyword>
<evidence type="ECO:0000256" key="13">
    <source>
        <dbReference type="ARBA" id="ARBA00023211"/>
    </source>
</evidence>
<evidence type="ECO:0000256" key="1">
    <source>
        <dbReference type="ARBA" id="ARBA00001933"/>
    </source>
</evidence>
<dbReference type="UniPathway" id="UPA00098">
    <property type="reaction ID" value="UER00358"/>
</dbReference>
<keyword evidence="12" id="KW-0663">Pyridoxal phosphate</keyword>
<sequence>MTHSAPLHVPPHADMRAVVQVIGVASALGAPGDGPAAGPAALERHGLLQRLKGTGIGASWQETLEPVTTPPAGALMRERLDAVGALAQRVADHLTALAPEVFPLVIGGDHAVGIGTWRGVASRIAPRGALGLIWIDAHLDSHTERSTHSGNIHGMPLAALLGEGDAALSGVAGPRLDPANVVIIGARAWEHEEHERLTRLGVQVFDMAEVRERGMGAVFCDALSVVRERTAGFGVSIDLDALDAAAFPAVTCPETEGIAPDELCAALLALRGCGDFVAMEIVEYLPDRDPGGMCADWVANIACAALGPSTYLLRAKEREFGAHNYAPLPVVFHHGKGIWLWDVEGRRYLDMMSAYSAVSFGHANPRLLHALNDQAQRLALTSRAYSNDRLPLLMERLCGLLGYDRMLPVNTGLEAVETALKTARKWGYKVKGIPTDKAEIIACEGNFHGRSITIVGMSSEEQYRDGFGPFPAGFRRIRYGDADALEAAITPDTAAFLVEPVQGEGGILVPQAGYLARCAEICRRHNVLLIADEVQTGLGRTGRLLGCDHEGVHPDGLILGKALGGGLLPVSAFLADAAVMDVLRPGDHGSTFGGNPLGAAVALEVLAILEETRPWEHAARLGERLMARFRDAHLPCVREVRGRGLLVGIELDPAQLRATTAAELLLARGIATKDTHNTVLRFAPPLVITEAELDAAADVVIDTLAAACAHRGQAPLQP</sequence>
<comment type="cofactor">
    <cofactor evidence="1">
        <name>pyridoxal 5'-phosphate</name>
        <dbReference type="ChEBI" id="CHEBI:597326"/>
    </cofactor>
</comment>
<comment type="similarity">
    <text evidence="15">Belongs to the arginase family.</text>
</comment>
<evidence type="ECO:0000256" key="7">
    <source>
        <dbReference type="ARBA" id="ARBA00022503"/>
    </source>
</evidence>
<reference evidence="17" key="1">
    <citation type="submission" date="2017-01" db="EMBL/GenBank/DDBJ databases">
        <authorList>
            <person name="Varghese N."/>
            <person name="Submissions S."/>
        </authorList>
    </citation>
    <scope>NUCLEOTIDE SEQUENCE [LARGE SCALE GENOMIC DNA]</scope>
    <source>
        <strain evidence="17">ATCC 51758</strain>
    </source>
</reference>
<dbReference type="InterPro" id="IPR014033">
    <property type="entry name" value="Arginase"/>
</dbReference>
<dbReference type="Gene3D" id="3.40.800.10">
    <property type="entry name" value="Ureohydrolase domain"/>
    <property type="match status" value="1"/>
</dbReference>
<dbReference type="GO" id="GO:0004053">
    <property type="term" value="F:arginase activity"/>
    <property type="evidence" value="ECO:0007669"/>
    <property type="project" value="UniProtKB-EC"/>
</dbReference>
<keyword evidence="17" id="KW-1185">Reference proteome</keyword>
<dbReference type="InterPro" id="IPR023696">
    <property type="entry name" value="Ureohydrolase_dom_sf"/>
</dbReference>
<dbReference type="InterPro" id="IPR010164">
    <property type="entry name" value="Orn_aminotrans"/>
</dbReference>
<dbReference type="GO" id="GO:0006525">
    <property type="term" value="P:arginine metabolic process"/>
    <property type="evidence" value="ECO:0007669"/>
    <property type="project" value="UniProtKB-KW"/>
</dbReference>
<dbReference type="InterPro" id="IPR006035">
    <property type="entry name" value="Ureohydrolase"/>
</dbReference>
<keyword evidence="10" id="KW-0479">Metal-binding</keyword>
<proteinExistence type="inferred from homology"/>
<evidence type="ECO:0000256" key="5">
    <source>
        <dbReference type="ARBA" id="ARBA00012168"/>
    </source>
</evidence>
<dbReference type="InterPro" id="IPR050103">
    <property type="entry name" value="Class-III_PLP-dep_AT"/>
</dbReference>
<dbReference type="FunFam" id="3.40.640.10:FF:000011">
    <property type="entry name" value="Ornithine aminotransferase"/>
    <property type="match status" value="1"/>
</dbReference>